<organism evidence="2">
    <name type="scientific">marine metagenome</name>
    <dbReference type="NCBI Taxonomy" id="408172"/>
    <lineage>
        <taxon>unclassified sequences</taxon>
        <taxon>metagenomes</taxon>
        <taxon>ecological metagenomes</taxon>
    </lineage>
</organism>
<gene>
    <name evidence="2" type="ORF">METZ01_LOCUS52403</name>
</gene>
<evidence type="ECO:0000259" key="1">
    <source>
        <dbReference type="Pfam" id="PF01882"/>
    </source>
</evidence>
<protein>
    <recommendedName>
        <fullName evidence="1">DUF58 domain-containing protein</fullName>
    </recommendedName>
</protein>
<dbReference type="InterPro" id="IPR002881">
    <property type="entry name" value="DUF58"/>
</dbReference>
<evidence type="ECO:0000313" key="2">
    <source>
        <dbReference type="EMBL" id="SUZ99549.1"/>
    </source>
</evidence>
<accession>A0A381S7T1</accession>
<dbReference type="AlphaFoldDB" id="A0A381S7T1"/>
<dbReference type="Pfam" id="PF01882">
    <property type="entry name" value="DUF58"/>
    <property type="match status" value="1"/>
</dbReference>
<name>A0A381S7T1_9ZZZZ</name>
<dbReference type="CDD" id="cd00198">
    <property type="entry name" value="vWFA"/>
    <property type="match status" value="1"/>
</dbReference>
<dbReference type="EMBL" id="UINC01002713">
    <property type="protein sequence ID" value="SUZ99549.1"/>
    <property type="molecule type" value="Genomic_DNA"/>
</dbReference>
<dbReference type="Gene3D" id="3.40.50.410">
    <property type="entry name" value="von Willebrand factor, type A domain"/>
    <property type="match status" value="1"/>
</dbReference>
<sequence length="295" mass="33623">MATEDELFDGEFLKKLEYLHIVSKRAFAGQFRAERRAKKRGSGLEFADHRAYSPGDDFRRVDWRAYQRFEKLLLRLFEEEQDLPIYLFIDCSRSMADGRPTKLAYACQVAAALCYIGLAHLDRVTLTPYTDHLGRELSSQRGKGQIFKVFKFLGQLASGGTTDAKAAFEKFCRSKRPRGISVVISDFLDPHGFETGLNLLRFSHHDIFAIHVVSQADSEPELRGDLQLVDVETGSTHDIAATPSLLNAYQHIYAEFCGEVEGFCAKYQLGYVRTQTEVPFEDVILQVFRQNRFLT</sequence>
<reference evidence="2" key="1">
    <citation type="submission" date="2018-05" db="EMBL/GenBank/DDBJ databases">
        <authorList>
            <person name="Lanie J.A."/>
            <person name="Ng W.-L."/>
            <person name="Kazmierczak K.M."/>
            <person name="Andrzejewski T.M."/>
            <person name="Davidsen T.M."/>
            <person name="Wayne K.J."/>
            <person name="Tettelin H."/>
            <person name="Glass J.I."/>
            <person name="Rusch D."/>
            <person name="Podicherti R."/>
            <person name="Tsui H.-C.T."/>
            <person name="Winkler M.E."/>
        </authorList>
    </citation>
    <scope>NUCLEOTIDE SEQUENCE</scope>
</reference>
<dbReference type="InterPro" id="IPR036465">
    <property type="entry name" value="vWFA_dom_sf"/>
</dbReference>
<dbReference type="SUPFAM" id="SSF53300">
    <property type="entry name" value="vWA-like"/>
    <property type="match status" value="1"/>
</dbReference>
<dbReference type="PANTHER" id="PTHR33608">
    <property type="entry name" value="BLL2464 PROTEIN"/>
    <property type="match status" value="1"/>
</dbReference>
<proteinExistence type="predicted"/>
<feature type="domain" description="DUF58" evidence="1">
    <location>
        <begin position="49"/>
        <end position="251"/>
    </location>
</feature>
<dbReference type="PANTHER" id="PTHR33608:SF7">
    <property type="entry name" value="DUF58 DOMAIN-CONTAINING PROTEIN"/>
    <property type="match status" value="1"/>
</dbReference>